<keyword evidence="1" id="KW-1133">Transmembrane helix</keyword>
<feature type="transmembrane region" description="Helical" evidence="1">
    <location>
        <begin position="78"/>
        <end position="100"/>
    </location>
</feature>
<evidence type="ECO:0000313" key="3">
    <source>
        <dbReference type="Proteomes" id="UP000515860"/>
    </source>
</evidence>
<feature type="transmembrane region" description="Helical" evidence="1">
    <location>
        <begin position="35"/>
        <end position="58"/>
    </location>
</feature>
<evidence type="ECO:0000313" key="2">
    <source>
        <dbReference type="EMBL" id="QNM10271.1"/>
    </source>
</evidence>
<organism evidence="2 3">
    <name type="scientific">Wansuia hejianensis</name>
    <dbReference type="NCBI Taxonomy" id="2763667"/>
    <lineage>
        <taxon>Bacteria</taxon>
        <taxon>Bacillati</taxon>
        <taxon>Bacillota</taxon>
        <taxon>Clostridia</taxon>
        <taxon>Lachnospirales</taxon>
        <taxon>Lachnospiraceae</taxon>
        <taxon>Wansuia</taxon>
    </lineage>
</organism>
<proteinExistence type="predicted"/>
<name>A0A7G9GHI9_9FIRM</name>
<gene>
    <name evidence="2" type="ORF">H9Q79_08410</name>
</gene>
<keyword evidence="3" id="KW-1185">Reference proteome</keyword>
<sequence>MIDERRLRLMIRLARYEQKDGKEDLKISKYYRRDYVGFALLKNLFLVTVAYALLLAVIVVYNLDFLVDHLNDLNLRPLLAAVILGYLFVLGIYSVIVYTVSSLRYARAQKSVKAYYGKLDTLAGLYDGKRNRAAGKPARRRAK</sequence>
<evidence type="ECO:0000256" key="1">
    <source>
        <dbReference type="SAM" id="Phobius"/>
    </source>
</evidence>
<keyword evidence="1" id="KW-0812">Transmembrane</keyword>
<dbReference type="Proteomes" id="UP000515860">
    <property type="component" value="Chromosome"/>
</dbReference>
<dbReference type="AlphaFoldDB" id="A0A7G9GHI9"/>
<reference evidence="2 3" key="1">
    <citation type="submission" date="2020-08" db="EMBL/GenBank/DDBJ databases">
        <authorList>
            <person name="Liu C."/>
            <person name="Sun Q."/>
        </authorList>
    </citation>
    <scope>NUCLEOTIDE SEQUENCE [LARGE SCALE GENOMIC DNA]</scope>
    <source>
        <strain evidence="2 3">NSJ-29</strain>
    </source>
</reference>
<dbReference type="EMBL" id="CP060635">
    <property type="protein sequence ID" value="QNM10271.1"/>
    <property type="molecule type" value="Genomic_DNA"/>
</dbReference>
<keyword evidence="1" id="KW-0472">Membrane</keyword>
<dbReference type="KEGG" id="whj:H9Q79_08410"/>
<accession>A0A7G9GHI9</accession>
<dbReference type="RefSeq" id="WP_118643229.1">
    <property type="nucleotide sequence ID" value="NZ_CP060635.1"/>
</dbReference>
<protein>
    <submittedName>
        <fullName evidence="2">Uncharacterized protein</fullName>
    </submittedName>
</protein>